<feature type="region of interest" description="Disordered" evidence="1">
    <location>
        <begin position="154"/>
        <end position="177"/>
    </location>
</feature>
<sequence>MPPTANPSNSNATSAATDLPPVLIVPKWQPFAAHLTVADPATGENAPAVPKLAFSELPPCVIQRIDYAGRLEPSTARYGISPTVKELKGLQTEARVGSPMLATNINLALPPGSTIASFAEIRPSAMHIFTKTVRHAIAVTAVILATLVVAAPGTDRQSGPTIRHEKRKLSKDRGSRDSQEYFIQSRVLFTERRSRKCM</sequence>
<dbReference type="InParanoid" id="A0A0D1BYA8"/>
<dbReference type="EMBL" id="CM003155">
    <property type="protein sequence ID" value="KIS66857.1"/>
    <property type="molecule type" value="Genomic_DNA"/>
</dbReference>
<dbReference type="AlphaFoldDB" id="A0A0D1BYA8"/>
<dbReference type="GeneID" id="23568056"/>
<reference evidence="2 3" key="1">
    <citation type="journal article" date="2006" name="Nature">
        <title>Insights from the genome of the biotrophic fungal plant pathogen Ustilago maydis.</title>
        <authorList>
            <person name="Kamper J."/>
            <person name="Kahmann R."/>
            <person name="Bolker M."/>
            <person name="Ma L.J."/>
            <person name="Brefort T."/>
            <person name="Saville B.J."/>
            <person name="Banuett F."/>
            <person name="Kronstad J.W."/>
            <person name="Gold S.E."/>
            <person name="Muller O."/>
            <person name="Perlin M.H."/>
            <person name="Wosten H.A."/>
            <person name="de Vries R."/>
            <person name="Ruiz-Herrera J."/>
            <person name="Reynaga-Pena C.G."/>
            <person name="Snetselaar K."/>
            <person name="McCann M."/>
            <person name="Perez-Martin J."/>
            <person name="Feldbrugge M."/>
            <person name="Basse C.W."/>
            <person name="Steinberg G."/>
            <person name="Ibeas J.I."/>
            <person name="Holloman W."/>
            <person name="Guzman P."/>
            <person name="Farman M."/>
            <person name="Stajich J.E."/>
            <person name="Sentandreu R."/>
            <person name="Gonzalez-Prieto J.M."/>
            <person name="Kennell J.C."/>
            <person name="Molina L."/>
            <person name="Schirawski J."/>
            <person name="Mendoza-Mendoza A."/>
            <person name="Greilinger D."/>
            <person name="Munch K."/>
            <person name="Rossel N."/>
            <person name="Scherer M."/>
            <person name="Vranes M."/>
            <person name="Ladendorf O."/>
            <person name="Vincon V."/>
            <person name="Fuchs U."/>
            <person name="Sandrock B."/>
            <person name="Meng S."/>
            <person name="Ho E.C."/>
            <person name="Cahill M.J."/>
            <person name="Boyce K.J."/>
            <person name="Klose J."/>
            <person name="Klosterman S.J."/>
            <person name="Deelstra H.J."/>
            <person name="Ortiz-Castellanos L."/>
            <person name="Li W."/>
            <person name="Sanchez-Alonso P."/>
            <person name="Schreier P.H."/>
            <person name="Hauser-Hahn I."/>
            <person name="Vaupel M."/>
            <person name="Koopmann E."/>
            <person name="Friedrich G."/>
            <person name="Voss H."/>
            <person name="Schluter T."/>
            <person name="Margolis J."/>
            <person name="Platt D."/>
            <person name="Swimmer C."/>
            <person name="Gnirke A."/>
            <person name="Chen F."/>
            <person name="Vysotskaia V."/>
            <person name="Mannhaupt G."/>
            <person name="Guldener U."/>
            <person name="Munsterkotter M."/>
            <person name="Haase D."/>
            <person name="Oesterheld M."/>
            <person name="Mewes H.W."/>
            <person name="Mauceli E.W."/>
            <person name="DeCaprio D."/>
            <person name="Wade C.M."/>
            <person name="Butler J."/>
            <person name="Young S."/>
            <person name="Jaffe D.B."/>
            <person name="Calvo S."/>
            <person name="Nusbaum C."/>
            <person name="Galagan J."/>
            <person name="Birren B.W."/>
        </authorList>
    </citation>
    <scope>NUCLEOTIDE SEQUENCE [LARGE SCALE GENOMIC DNA]</scope>
    <source>
        <strain evidence="3">DSM 14603 / FGSC 9021 / UM521</strain>
    </source>
</reference>
<evidence type="ECO:0000313" key="3">
    <source>
        <dbReference type="Proteomes" id="UP000000561"/>
    </source>
</evidence>
<dbReference type="KEGG" id="uma:UMAG_12311"/>
<dbReference type="RefSeq" id="XP_011391577.1">
    <property type="nucleotide sequence ID" value="XM_011393275.1"/>
</dbReference>
<evidence type="ECO:0000256" key="1">
    <source>
        <dbReference type="SAM" id="MobiDB-lite"/>
    </source>
</evidence>
<proteinExistence type="predicted"/>
<evidence type="ECO:0000313" key="2">
    <source>
        <dbReference type="EMBL" id="KIS66857.1"/>
    </source>
</evidence>
<dbReference type="VEuPathDB" id="FungiDB:UMAG_12311"/>
<accession>A0A0D1BYA8</accession>
<protein>
    <submittedName>
        <fullName evidence="2">Uncharacterized protein</fullName>
    </submittedName>
</protein>
<name>A0A0D1BYA8_MYCMD</name>
<organism evidence="2 3">
    <name type="scientific">Mycosarcoma maydis</name>
    <name type="common">Corn smut fungus</name>
    <name type="synonym">Ustilago maydis</name>
    <dbReference type="NCBI Taxonomy" id="5270"/>
    <lineage>
        <taxon>Eukaryota</taxon>
        <taxon>Fungi</taxon>
        <taxon>Dikarya</taxon>
        <taxon>Basidiomycota</taxon>
        <taxon>Ustilaginomycotina</taxon>
        <taxon>Ustilaginomycetes</taxon>
        <taxon>Ustilaginales</taxon>
        <taxon>Ustilaginaceae</taxon>
        <taxon>Mycosarcoma</taxon>
    </lineage>
</organism>
<gene>
    <name evidence="2" type="ORF">UMAG_12311</name>
</gene>
<keyword evidence="3" id="KW-1185">Reference proteome</keyword>
<dbReference type="Proteomes" id="UP000000561">
    <property type="component" value="Chromosome 16"/>
</dbReference>